<dbReference type="EMBL" id="KP054477">
    <property type="protein sequence ID" value="AIZ94719.1"/>
    <property type="molecule type" value="Genomic_DNA"/>
</dbReference>
<sequence length="215" mass="24707">MQGKGRVSKGKNYERRVARELSQAFKTDVERTGGSGAYRGIQTEYNKSEDEGKVGFVGDLFFPNDHPLSIFNYELKNHDKVRLTNIFNNNGEIPSFLEQVITDSNRLGGVGATAPCLIIHVTREDDYVVFPYNANVYRALVTKGPVMIKVMSFYQKRTELTYRYQMLITNLATFEQVNPEQIQQVYSKLDWDVLNHDLKPVNHEVDYDDLVDNIK</sequence>
<protein>
    <submittedName>
        <fullName evidence="1">Uncharacterized protein</fullName>
    </submittedName>
</protein>
<evidence type="ECO:0000313" key="2">
    <source>
        <dbReference type="Proteomes" id="UP000030922"/>
    </source>
</evidence>
<evidence type="ECO:0000313" key="1">
    <source>
        <dbReference type="EMBL" id="AIZ94719.1"/>
    </source>
</evidence>
<dbReference type="RefSeq" id="YP_009222331.1">
    <property type="nucleotide sequence ID" value="NC_029058.1"/>
</dbReference>
<dbReference type="Proteomes" id="UP000030922">
    <property type="component" value="Segment"/>
</dbReference>
<name>A0A0A7NP44_9CAUD</name>
<dbReference type="GeneID" id="26793881"/>
<dbReference type="Pfam" id="PF24608">
    <property type="entry name" value="PDDEXK_15"/>
    <property type="match status" value="1"/>
</dbReference>
<gene>
    <name evidence="1" type="ORF">LfeInf_093</name>
</gene>
<accession>A0A0A7NP44</accession>
<proteinExistence type="predicted"/>
<dbReference type="KEGG" id="vg:26793881"/>
<reference evidence="1 2" key="2">
    <citation type="journal article" date="2015" name="Biotechnol. Biofuels">
        <title>Bacteriophage application restores ethanol fermentation characteristics disrupted by Lactobacillus fermentum.</title>
        <authorList>
            <person name="Liu M."/>
            <person name="Bischoff K.M."/>
            <person name="Gill J.J."/>
            <person name="Mire-Criscione M.D."/>
            <person name="Berry J.D."/>
            <person name="Young R."/>
            <person name="Summer E.J."/>
        </authorList>
    </citation>
    <scope>NUCLEOTIDE SEQUENCE [LARGE SCALE GENOMIC DNA]</scope>
</reference>
<dbReference type="InterPro" id="IPR056931">
    <property type="entry name" value="D14-like"/>
</dbReference>
<dbReference type="OrthoDB" id="17454at10239"/>
<organism evidence="1 2">
    <name type="scientific">Lactobacillus phage LfeInf</name>
    <dbReference type="NCBI Taxonomy" id="1567484"/>
    <lineage>
        <taxon>Viruses</taxon>
        <taxon>Duplodnaviria</taxon>
        <taxon>Heunggongvirae</taxon>
        <taxon>Uroviricota</taxon>
        <taxon>Caudoviricetes</taxon>
        <taxon>Herelleviridae</taxon>
        <taxon>Hopescreekvirus</taxon>
        <taxon>Hopescreekvirus LfeInf</taxon>
    </lineage>
</organism>
<keyword evidence="2" id="KW-1185">Reference proteome</keyword>
<reference evidence="2" key="1">
    <citation type="submission" date="2014-10" db="EMBL/GenBank/DDBJ databases">
        <title>Characterization of Lactobacillus fermentum phage vB_S_LfeInf.</title>
        <authorList>
            <person name="Liu M."/>
            <person name="Gill J.J."/>
            <person name="Berry J."/>
            <person name="Young R.III."/>
            <person name="Summer E.J."/>
        </authorList>
    </citation>
    <scope>NUCLEOTIDE SEQUENCE [LARGE SCALE GENOMIC DNA]</scope>
</reference>